<dbReference type="SUPFAM" id="SSF52317">
    <property type="entry name" value="Class I glutamine amidotransferase-like"/>
    <property type="match status" value="1"/>
</dbReference>
<proteinExistence type="inferred from homology"/>
<evidence type="ECO:0000313" key="6">
    <source>
        <dbReference type="Proteomes" id="UP001597319"/>
    </source>
</evidence>
<evidence type="ECO:0000256" key="1">
    <source>
        <dbReference type="ARBA" id="ARBA00006534"/>
    </source>
</evidence>
<comment type="caution">
    <text evidence="5">The sequence shown here is derived from an EMBL/GenBank/DDBJ whole genome shotgun (WGS) entry which is preliminary data.</text>
</comment>
<dbReference type="PANTHER" id="PTHR36175:SF1">
    <property type="entry name" value="CYANOPHYCINASE"/>
    <property type="match status" value="1"/>
</dbReference>
<dbReference type="InterPro" id="IPR029062">
    <property type="entry name" value="Class_I_gatase-like"/>
</dbReference>
<accession>A0ABW5LGH1</accession>
<organism evidence="5 6">
    <name type="scientific">Aquimarina rubra</name>
    <dbReference type="NCBI Taxonomy" id="1920033"/>
    <lineage>
        <taxon>Bacteria</taxon>
        <taxon>Pseudomonadati</taxon>
        <taxon>Bacteroidota</taxon>
        <taxon>Flavobacteriia</taxon>
        <taxon>Flavobacteriales</taxon>
        <taxon>Flavobacteriaceae</taxon>
        <taxon>Aquimarina</taxon>
    </lineage>
</organism>
<evidence type="ECO:0000313" key="5">
    <source>
        <dbReference type="EMBL" id="MFD2563649.1"/>
    </source>
</evidence>
<dbReference type="InterPro" id="IPR005320">
    <property type="entry name" value="Peptidase_S51"/>
</dbReference>
<dbReference type="RefSeq" id="WP_378293258.1">
    <property type="nucleotide sequence ID" value="NZ_JBHULE010000019.1"/>
</dbReference>
<dbReference type="PANTHER" id="PTHR36175">
    <property type="entry name" value="CYANOPHYCINASE"/>
    <property type="match status" value="1"/>
</dbReference>
<evidence type="ECO:0000256" key="3">
    <source>
        <dbReference type="ARBA" id="ARBA00022801"/>
    </source>
</evidence>
<dbReference type="EMBL" id="JBHULE010000019">
    <property type="protein sequence ID" value="MFD2563649.1"/>
    <property type="molecule type" value="Genomic_DNA"/>
</dbReference>
<gene>
    <name evidence="5" type="ORF">ACFSR1_13295</name>
</gene>
<dbReference type="PROSITE" id="PS51257">
    <property type="entry name" value="PROKAR_LIPOPROTEIN"/>
    <property type="match status" value="1"/>
</dbReference>
<evidence type="ECO:0000256" key="4">
    <source>
        <dbReference type="ARBA" id="ARBA00022825"/>
    </source>
</evidence>
<evidence type="ECO:0000256" key="2">
    <source>
        <dbReference type="ARBA" id="ARBA00022670"/>
    </source>
</evidence>
<keyword evidence="3 5" id="KW-0378">Hydrolase</keyword>
<dbReference type="EC" id="3.4.15.6" evidence="5"/>
<keyword evidence="5" id="KW-0121">Carboxypeptidase</keyword>
<name>A0ABW5LGH1_9FLAO</name>
<keyword evidence="2" id="KW-0645">Protease</keyword>
<keyword evidence="6" id="KW-1185">Reference proteome</keyword>
<dbReference type="GO" id="GO:0004180">
    <property type="term" value="F:carboxypeptidase activity"/>
    <property type="evidence" value="ECO:0007669"/>
    <property type="project" value="UniProtKB-KW"/>
</dbReference>
<protein>
    <submittedName>
        <fullName evidence="5">Cyanophycinase</fullName>
        <ecNumber evidence="5">3.4.15.6</ecNumber>
    </submittedName>
</protein>
<dbReference type="GO" id="GO:0008241">
    <property type="term" value="F:peptidyl-dipeptidase activity"/>
    <property type="evidence" value="ECO:0007669"/>
    <property type="project" value="UniProtKB-EC"/>
</dbReference>
<sequence>MKIINVSSLVSICSLCFLLSSCENEEVLDITSEEIQNSKKIINTSIGIVGDVNDVSTNTSGGTLLMGGSTDVDEAMLWMLQKSDGGDIVVLRSTGTDAYNQYLFDLFTVNSVETLLIDSREKANSTLTESTIRNAEAVFIAGGDQYNYVKYWKDTKVEDALNYLRNTKKVVIGGTSAGCAIQGGIYFDAENGTIRSEDALRNPYHRNLTLQKHNFIDNPFLRNVITDTHYDDPDRRGRHVTFLARINEDWGIRGKGIGVDERTAVCIDEDGKARVFGEGYAFFLNQYFYGPERCLPRRSLDWYRDRRAVEVYKVSGNTSGNNYFMLDRWTTGSGGDWQYYYIDRGRLRISY</sequence>
<dbReference type="Gene3D" id="3.40.50.880">
    <property type="match status" value="1"/>
</dbReference>
<reference evidence="6" key="1">
    <citation type="journal article" date="2019" name="Int. J. Syst. Evol. Microbiol.">
        <title>The Global Catalogue of Microorganisms (GCM) 10K type strain sequencing project: providing services to taxonomists for standard genome sequencing and annotation.</title>
        <authorList>
            <consortium name="The Broad Institute Genomics Platform"/>
            <consortium name="The Broad Institute Genome Sequencing Center for Infectious Disease"/>
            <person name="Wu L."/>
            <person name="Ma J."/>
        </authorList>
    </citation>
    <scope>NUCLEOTIDE SEQUENCE [LARGE SCALE GENOMIC DNA]</scope>
    <source>
        <strain evidence="6">KCTC 52274</strain>
    </source>
</reference>
<dbReference type="CDD" id="cd03145">
    <property type="entry name" value="GAT1_cyanophycinase"/>
    <property type="match status" value="1"/>
</dbReference>
<dbReference type="Pfam" id="PF03575">
    <property type="entry name" value="Peptidase_S51"/>
    <property type="match status" value="1"/>
</dbReference>
<keyword evidence="4" id="KW-0720">Serine protease</keyword>
<comment type="similarity">
    <text evidence="1">Belongs to the peptidase S51 family.</text>
</comment>
<dbReference type="Proteomes" id="UP001597319">
    <property type="component" value="Unassembled WGS sequence"/>
</dbReference>